<organism evidence="1 2">
    <name type="scientific">Allohahella marinimesophila</name>
    <dbReference type="NCBI Taxonomy" id="1054972"/>
    <lineage>
        <taxon>Bacteria</taxon>
        <taxon>Pseudomonadati</taxon>
        <taxon>Pseudomonadota</taxon>
        <taxon>Gammaproteobacteria</taxon>
        <taxon>Oceanospirillales</taxon>
        <taxon>Hahellaceae</taxon>
        <taxon>Allohahella</taxon>
    </lineage>
</organism>
<accession>A0ABP7NHR8</accession>
<evidence type="ECO:0000313" key="1">
    <source>
        <dbReference type="EMBL" id="GAA3947232.1"/>
    </source>
</evidence>
<proteinExistence type="predicted"/>
<evidence type="ECO:0000313" key="2">
    <source>
        <dbReference type="Proteomes" id="UP001501337"/>
    </source>
</evidence>
<keyword evidence="2" id="KW-1185">Reference proteome</keyword>
<dbReference type="Proteomes" id="UP001501337">
    <property type="component" value="Unassembled WGS sequence"/>
</dbReference>
<protein>
    <submittedName>
        <fullName evidence="1">Uncharacterized protein</fullName>
    </submittedName>
</protein>
<comment type="caution">
    <text evidence="1">The sequence shown here is derived from an EMBL/GenBank/DDBJ whole genome shotgun (WGS) entry which is preliminary data.</text>
</comment>
<gene>
    <name evidence="1" type="ORF">GCM10022278_03030</name>
</gene>
<dbReference type="EMBL" id="BAABBO010000001">
    <property type="protein sequence ID" value="GAA3947232.1"/>
    <property type="molecule type" value="Genomic_DNA"/>
</dbReference>
<sequence>MRARRNDESVDQNTIRHGDSLVEYRARTPDLDDARTALPDSQRAFQSIQGYGDIHERISAHAVRD</sequence>
<reference evidence="2" key="1">
    <citation type="journal article" date="2019" name="Int. J. Syst. Evol. Microbiol.">
        <title>The Global Catalogue of Microorganisms (GCM) 10K type strain sequencing project: providing services to taxonomists for standard genome sequencing and annotation.</title>
        <authorList>
            <consortium name="The Broad Institute Genomics Platform"/>
            <consortium name="The Broad Institute Genome Sequencing Center for Infectious Disease"/>
            <person name="Wu L."/>
            <person name="Ma J."/>
        </authorList>
    </citation>
    <scope>NUCLEOTIDE SEQUENCE [LARGE SCALE GENOMIC DNA]</scope>
    <source>
        <strain evidence="2">JCM 17555</strain>
    </source>
</reference>
<name>A0ABP7NHR8_9GAMM</name>